<sequence>MKLHELTPTDFEILKAMEIIVDGIAAMYGQHTEVLLHSLDARNPSIIKIANGHITGRSVGAPITNLAMMKIKSGQDVSSPYMTKCATGKTLRSLTTVIRNGEHQAIGLLCINSDMDAPLQSVLRTMMPECMHQHEPSATPEVFARNIDEALSGTIDSISAEVRGNEAVPPSQKTRVMVNQLHELGIFELKDSAQIAARQLGISVHSIYRYLREIKKG</sequence>
<accession>A0ABW0YGL5</accession>
<dbReference type="RefSeq" id="WP_378052317.1">
    <property type="nucleotide sequence ID" value="NZ_JBHSPP010000017.1"/>
</dbReference>
<reference evidence="4" key="1">
    <citation type="journal article" date="2019" name="Int. J. Syst. Evol. Microbiol.">
        <title>The Global Catalogue of Microorganisms (GCM) 10K type strain sequencing project: providing services to taxonomists for standard genome sequencing and annotation.</title>
        <authorList>
            <consortium name="The Broad Institute Genomics Platform"/>
            <consortium name="The Broad Institute Genome Sequencing Center for Infectious Disease"/>
            <person name="Wu L."/>
            <person name="Ma J."/>
        </authorList>
    </citation>
    <scope>NUCLEOTIDE SEQUENCE [LARGE SCALE GENOMIC DNA]</scope>
    <source>
        <strain evidence="4">KCTC 15012</strain>
    </source>
</reference>
<feature type="domain" description="Transcriptional regulator DauR-like HTH" evidence="2">
    <location>
        <begin position="155"/>
        <end position="212"/>
    </location>
</feature>
<dbReference type="PANTHER" id="PTHR35568:SF1">
    <property type="entry name" value="TRANSCRIPTIONAL REGULATOR DAUR"/>
    <property type="match status" value="1"/>
</dbReference>
<gene>
    <name evidence="3" type="ORF">ACFPVW_17400</name>
</gene>
<name>A0ABW0YGL5_9GAMM</name>
<dbReference type="Pfam" id="PF08348">
    <property type="entry name" value="PAS_6"/>
    <property type="match status" value="1"/>
</dbReference>
<protein>
    <submittedName>
        <fullName evidence="3">Transcriptional regulator</fullName>
    </submittedName>
</protein>
<comment type="caution">
    <text evidence="3">The sequence shown here is derived from an EMBL/GenBank/DDBJ whole genome shotgun (WGS) entry which is preliminary data.</text>
</comment>
<dbReference type="PANTHER" id="PTHR35568">
    <property type="entry name" value="TRANSCRIPTIONAL REGULATOR DAUR"/>
    <property type="match status" value="1"/>
</dbReference>
<feature type="domain" description="YheO-like" evidence="1">
    <location>
        <begin position="14"/>
        <end position="119"/>
    </location>
</feature>
<keyword evidence="4" id="KW-1185">Reference proteome</keyword>
<proteinExistence type="predicted"/>
<dbReference type="Proteomes" id="UP001596132">
    <property type="component" value="Unassembled WGS sequence"/>
</dbReference>
<dbReference type="InterPro" id="IPR039445">
    <property type="entry name" value="DauR-like_HTH"/>
</dbReference>
<evidence type="ECO:0000313" key="4">
    <source>
        <dbReference type="Proteomes" id="UP001596132"/>
    </source>
</evidence>
<dbReference type="InterPro" id="IPR039446">
    <property type="entry name" value="DauR-like"/>
</dbReference>
<evidence type="ECO:0000259" key="2">
    <source>
        <dbReference type="Pfam" id="PF13309"/>
    </source>
</evidence>
<evidence type="ECO:0000313" key="3">
    <source>
        <dbReference type="EMBL" id="MFC5707793.1"/>
    </source>
</evidence>
<dbReference type="EMBL" id="JBHSPP010000017">
    <property type="protein sequence ID" value="MFC5707793.1"/>
    <property type="molecule type" value="Genomic_DNA"/>
</dbReference>
<dbReference type="InterPro" id="IPR013559">
    <property type="entry name" value="YheO"/>
</dbReference>
<organism evidence="3 4">
    <name type="scientific">Aeromonas eucrenophila</name>
    <dbReference type="NCBI Taxonomy" id="649"/>
    <lineage>
        <taxon>Bacteria</taxon>
        <taxon>Pseudomonadati</taxon>
        <taxon>Pseudomonadota</taxon>
        <taxon>Gammaproteobacteria</taxon>
        <taxon>Aeromonadales</taxon>
        <taxon>Aeromonadaceae</taxon>
        <taxon>Aeromonas</taxon>
    </lineage>
</organism>
<dbReference type="Pfam" id="PF13309">
    <property type="entry name" value="HTH_22"/>
    <property type="match status" value="1"/>
</dbReference>
<evidence type="ECO:0000259" key="1">
    <source>
        <dbReference type="Pfam" id="PF08348"/>
    </source>
</evidence>